<dbReference type="SUPFAM" id="SSF117074">
    <property type="entry name" value="Hypothetical protein PA1324"/>
    <property type="match status" value="2"/>
</dbReference>
<evidence type="ECO:0000313" key="3">
    <source>
        <dbReference type="Proteomes" id="UP000609849"/>
    </source>
</evidence>
<reference evidence="2 3" key="1">
    <citation type="submission" date="2020-08" db="EMBL/GenBank/DDBJ databases">
        <authorList>
            <person name="Liu C."/>
            <person name="Sun Q."/>
        </authorList>
    </citation>
    <scope>NUCLEOTIDE SEQUENCE [LARGE SCALE GENOMIC DNA]</scope>
    <source>
        <strain evidence="2 3">NSJ-18</strain>
    </source>
</reference>
<dbReference type="Proteomes" id="UP000609849">
    <property type="component" value="Unassembled WGS sequence"/>
</dbReference>
<dbReference type="Pfam" id="PF20597">
    <property type="entry name" value="pAdhesive_15"/>
    <property type="match status" value="1"/>
</dbReference>
<evidence type="ECO:0000313" key="2">
    <source>
        <dbReference type="EMBL" id="MBC5995899.1"/>
    </source>
</evidence>
<dbReference type="RefSeq" id="WP_153923844.1">
    <property type="nucleotide sequence ID" value="NZ_JACRWE010000002.1"/>
</dbReference>
<dbReference type="InterPro" id="IPR013783">
    <property type="entry name" value="Ig-like_fold"/>
</dbReference>
<name>A0ABR7JLU4_9FIRM</name>
<sequence length="535" mass="59953">MHLKSNSANFKYANDFNVFVLGNATQYNIECEGRVAIANNANLVNYNVGTNLPFSTSRADLIIGGKVNIDGGINSNGNTIIKDYRNIIKYTMINSNNISHDPIVDDTINFEDTKNYLQNASRFWASLDDNASVSLTNNILTLSGEDIYLNIFTIDGSNINNSNISFENLEVIDIIAPKTSTILINVLGEHISFGNFCTLRNGVPPTNEEISLIVFNFPQSKSLYSTEVSIKGSLLAPFSTGNLYDGYISGNLILDNFEGNIKPKNILFNGNLPEVNSENKNLLTISNFFPSASNTGKNSGCIYGKINLSTKNNSCLRCSSINASNIKVELFNLNNLVLPIKHTYTDYEGNYEFKNLKEDYYFIRIISPKGYHLSDGYCNNNFNPRTGFSKQIFIDNSIYNLSACISPENTTLIKPKDYNYFISGIIFKSPVNTSLYSYSSRGINNVFITLYDNYNTPIASTYSSCFDGVDGYYKFENLQSGVYYLKFNPPKYYSFVTPIYSDYYGSKADEHTGAIRVNLEYKDVPHAYVGLKIKY</sequence>
<proteinExistence type="predicted"/>
<protein>
    <submittedName>
        <fullName evidence="2">Choice-of-anchor A family protein</fullName>
    </submittedName>
</protein>
<keyword evidence="3" id="KW-1185">Reference proteome</keyword>
<dbReference type="InterPro" id="IPR026588">
    <property type="entry name" value="Choice_anch_A"/>
</dbReference>
<evidence type="ECO:0000259" key="1">
    <source>
        <dbReference type="Pfam" id="PF20597"/>
    </source>
</evidence>
<accession>A0ABR7JLU4</accession>
<organism evidence="2 3">
    <name type="scientific">Romboutsia faecis</name>
    <dbReference type="NCBI Taxonomy" id="2764597"/>
    <lineage>
        <taxon>Bacteria</taxon>
        <taxon>Bacillati</taxon>
        <taxon>Bacillota</taxon>
        <taxon>Clostridia</taxon>
        <taxon>Peptostreptococcales</taxon>
        <taxon>Peptostreptococcaceae</taxon>
        <taxon>Romboutsia</taxon>
    </lineage>
</organism>
<dbReference type="NCBIfam" id="TIGR04215">
    <property type="entry name" value="choice_anch_A"/>
    <property type="match status" value="1"/>
</dbReference>
<dbReference type="EMBL" id="JACRWE010000002">
    <property type="protein sequence ID" value="MBC5995899.1"/>
    <property type="molecule type" value="Genomic_DNA"/>
</dbReference>
<dbReference type="Gene3D" id="2.60.40.10">
    <property type="entry name" value="Immunoglobulins"/>
    <property type="match status" value="2"/>
</dbReference>
<gene>
    <name evidence="2" type="ORF">H8923_03940</name>
</gene>
<comment type="caution">
    <text evidence="2">The sequence shown here is derived from an EMBL/GenBank/DDBJ whole genome shotgun (WGS) entry which is preliminary data.</text>
</comment>
<feature type="domain" description="Choice-of-anchor A" evidence="1">
    <location>
        <begin position="12"/>
        <end position="260"/>
    </location>
</feature>